<evidence type="ECO:0000259" key="10">
    <source>
        <dbReference type="PROSITE" id="PS00434"/>
    </source>
</evidence>
<dbReference type="PANTHER" id="PTHR10015:SF334">
    <property type="entry name" value="HEAT STRESS TRANSCRIPTION FACTOR A-6B"/>
    <property type="match status" value="1"/>
</dbReference>
<dbReference type="PRINTS" id="PR00056">
    <property type="entry name" value="HSFDOMAIN"/>
</dbReference>
<keyword evidence="5" id="KW-0346">Stress response</keyword>
<evidence type="ECO:0000256" key="8">
    <source>
        <dbReference type="ARBA" id="ARBA00023242"/>
    </source>
</evidence>
<evidence type="ECO:0000256" key="4">
    <source>
        <dbReference type="ARBA" id="ARBA00023015"/>
    </source>
</evidence>
<feature type="domain" description="HSF-type DNA-binding" evidence="10">
    <location>
        <begin position="4"/>
        <end position="28"/>
    </location>
</feature>
<dbReference type="Gene3D" id="1.10.10.10">
    <property type="entry name" value="Winged helix-like DNA-binding domain superfamily/Winged helix DNA-binding domain"/>
    <property type="match status" value="1"/>
</dbReference>
<dbReference type="SUPFAM" id="SSF46785">
    <property type="entry name" value="Winged helix' DNA-binding domain"/>
    <property type="match status" value="1"/>
</dbReference>
<evidence type="ECO:0000256" key="2">
    <source>
        <dbReference type="ARBA" id="ARBA00011233"/>
    </source>
</evidence>
<dbReference type="FunFam" id="1.10.10.10:FF:000037">
    <property type="entry name" value="Heat stress transcription factor B-4"/>
    <property type="match status" value="1"/>
</dbReference>
<dbReference type="Proteomes" id="UP000250235">
    <property type="component" value="Unassembled WGS sequence"/>
</dbReference>
<evidence type="ECO:0000313" key="11">
    <source>
        <dbReference type="EMBL" id="KZV54169.1"/>
    </source>
</evidence>
<evidence type="ECO:0000256" key="3">
    <source>
        <dbReference type="ARBA" id="ARBA00022553"/>
    </source>
</evidence>
<evidence type="ECO:0000256" key="9">
    <source>
        <dbReference type="RuleBase" id="RU004020"/>
    </source>
</evidence>
<gene>
    <name evidence="11" type="ORF">F511_31345</name>
</gene>
<comment type="similarity">
    <text evidence="9">Belongs to the HSF family.</text>
</comment>
<comment type="subcellular location">
    <subcellularLocation>
        <location evidence="1">Nucleus</location>
    </subcellularLocation>
</comment>
<dbReference type="Pfam" id="PF00447">
    <property type="entry name" value="HSF_DNA-bind"/>
    <property type="match status" value="1"/>
</dbReference>
<keyword evidence="4" id="KW-0805">Transcription regulation</keyword>
<dbReference type="GO" id="GO:0034605">
    <property type="term" value="P:cellular response to heat"/>
    <property type="evidence" value="ECO:0007669"/>
    <property type="project" value="TreeGrafter"/>
</dbReference>
<evidence type="ECO:0000256" key="1">
    <source>
        <dbReference type="ARBA" id="ARBA00004123"/>
    </source>
</evidence>
<dbReference type="PROSITE" id="PS00434">
    <property type="entry name" value="HSF_DOMAIN"/>
    <property type="match status" value="1"/>
</dbReference>
<keyword evidence="7" id="KW-0804">Transcription</keyword>
<dbReference type="GO" id="GO:0003700">
    <property type="term" value="F:DNA-binding transcription factor activity"/>
    <property type="evidence" value="ECO:0007669"/>
    <property type="project" value="InterPro"/>
</dbReference>
<dbReference type="GO" id="GO:0006357">
    <property type="term" value="P:regulation of transcription by RNA polymerase II"/>
    <property type="evidence" value="ECO:0007669"/>
    <property type="project" value="TreeGrafter"/>
</dbReference>
<evidence type="ECO:0000256" key="6">
    <source>
        <dbReference type="ARBA" id="ARBA00023125"/>
    </source>
</evidence>
<sequence length="287" mass="33363">MYLLPKYFKHNNFSSFVRQLNTYGFRKVDPDRWEFANEGFLRGKKHLLKNVRRTQCPSSQMSINQGLGSCVEVGSFGLDEEIDRLRRDKQVLAMELVKLRQEQQATLQCLRAMEQKLKVTEMKQKQTMSFLVKAIQSSTFLQQILRYKEEQNVVEELMSKKRRTRILDHVSKNVGLEECPRWESTNWSTLIGIGFSELGQGNMKYAYKNDVGIGRMEDFYGKIQPQVYGQVPRYGDLELEKLALSMQKPQVIMEGKSSENGDFKPTDEGFWQELIDAGIDEIGETWC</sequence>
<dbReference type="OrthoDB" id="60033at2759"/>
<reference evidence="11 12" key="1">
    <citation type="journal article" date="2015" name="Proc. Natl. Acad. Sci. U.S.A.">
        <title>The resurrection genome of Boea hygrometrica: A blueprint for survival of dehydration.</title>
        <authorList>
            <person name="Xiao L."/>
            <person name="Yang G."/>
            <person name="Zhang L."/>
            <person name="Yang X."/>
            <person name="Zhao S."/>
            <person name="Ji Z."/>
            <person name="Zhou Q."/>
            <person name="Hu M."/>
            <person name="Wang Y."/>
            <person name="Chen M."/>
            <person name="Xu Y."/>
            <person name="Jin H."/>
            <person name="Xiao X."/>
            <person name="Hu G."/>
            <person name="Bao F."/>
            <person name="Hu Y."/>
            <person name="Wan P."/>
            <person name="Li L."/>
            <person name="Deng X."/>
            <person name="Kuang T."/>
            <person name="Xiang C."/>
            <person name="Zhu J.K."/>
            <person name="Oliver M.J."/>
            <person name="He Y."/>
        </authorList>
    </citation>
    <scope>NUCLEOTIDE SEQUENCE [LARGE SCALE GENOMIC DNA]</scope>
    <source>
        <strain evidence="12">cv. XS01</strain>
    </source>
</reference>
<keyword evidence="6" id="KW-0238">DNA-binding</keyword>
<evidence type="ECO:0000256" key="5">
    <source>
        <dbReference type="ARBA" id="ARBA00023016"/>
    </source>
</evidence>
<dbReference type="GO" id="GO:0000978">
    <property type="term" value="F:RNA polymerase II cis-regulatory region sequence-specific DNA binding"/>
    <property type="evidence" value="ECO:0007669"/>
    <property type="project" value="TreeGrafter"/>
</dbReference>
<dbReference type="AlphaFoldDB" id="A0A2Z7D6L6"/>
<keyword evidence="12" id="KW-1185">Reference proteome</keyword>
<keyword evidence="8" id="KW-0539">Nucleus</keyword>
<keyword evidence="3" id="KW-0597">Phosphoprotein</keyword>
<name>A0A2Z7D6L6_9LAMI</name>
<dbReference type="PANTHER" id="PTHR10015">
    <property type="entry name" value="HEAT SHOCK TRANSCRIPTION FACTOR"/>
    <property type="match status" value="1"/>
</dbReference>
<accession>A0A2Z7D6L6</accession>
<dbReference type="SMART" id="SM00415">
    <property type="entry name" value="HSF"/>
    <property type="match status" value="1"/>
</dbReference>
<dbReference type="InterPro" id="IPR000232">
    <property type="entry name" value="HSF_DNA-bd"/>
</dbReference>
<dbReference type="InterPro" id="IPR036388">
    <property type="entry name" value="WH-like_DNA-bd_sf"/>
</dbReference>
<dbReference type="GO" id="GO:0005634">
    <property type="term" value="C:nucleus"/>
    <property type="evidence" value="ECO:0007669"/>
    <property type="project" value="UniProtKB-SubCell"/>
</dbReference>
<comment type="subunit">
    <text evidence="2">Homotrimer.</text>
</comment>
<proteinExistence type="inferred from homology"/>
<dbReference type="InterPro" id="IPR036390">
    <property type="entry name" value="WH_DNA-bd_sf"/>
</dbReference>
<evidence type="ECO:0000313" key="12">
    <source>
        <dbReference type="Proteomes" id="UP000250235"/>
    </source>
</evidence>
<dbReference type="EMBL" id="KQ989584">
    <property type="protein sequence ID" value="KZV54169.1"/>
    <property type="molecule type" value="Genomic_DNA"/>
</dbReference>
<protein>
    <submittedName>
        <fullName evidence="11">Heat stress transcription factor A-6b-like</fullName>
    </submittedName>
</protein>
<organism evidence="11 12">
    <name type="scientific">Dorcoceras hygrometricum</name>
    <dbReference type="NCBI Taxonomy" id="472368"/>
    <lineage>
        <taxon>Eukaryota</taxon>
        <taxon>Viridiplantae</taxon>
        <taxon>Streptophyta</taxon>
        <taxon>Embryophyta</taxon>
        <taxon>Tracheophyta</taxon>
        <taxon>Spermatophyta</taxon>
        <taxon>Magnoliopsida</taxon>
        <taxon>eudicotyledons</taxon>
        <taxon>Gunneridae</taxon>
        <taxon>Pentapetalae</taxon>
        <taxon>asterids</taxon>
        <taxon>lamiids</taxon>
        <taxon>Lamiales</taxon>
        <taxon>Gesneriaceae</taxon>
        <taxon>Didymocarpoideae</taxon>
        <taxon>Trichosporeae</taxon>
        <taxon>Loxocarpinae</taxon>
        <taxon>Dorcoceras</taxon>
    </lineage>
</organism>
<evidence type="ECO:0000256" key="7">
    <source>
        <dbReference type="ARBA" id="ARBA00023163"/>
    </source>
</evidence>